<proteinExistence type="predicted"/>
<evidence type="ECO:0000259" key="2">
    <source>
        <dbReference type="SMART" id="SM00355"/>
    </source>
</evidence>
<dbReference type="AlphaFoldDB" id="A0A6C0LAF7"/>
<feature type="domain" description="C2H2-type" evidence="2">
    <location>
        <begin position="13"/>
        <end position="37"/>
    </location>
</feature>
<dbReference type="SMART" id="SM00355">
    <property type="entry name" value="ZnF_C2H2"/>
    <property type="match status" value="3"/>
</dbReference>
<protein>
    <recommendedName>
        <fullName evidence="2">C2H2-type domain-containing protein</fullName>
    </recommendedName>
</protein>
<sequence length="350" mass="40455">MLTKTNMKVSQIHSCIICHYNTSRRGLFEKHLLTAKHINLTSSNEEVSLQYDCHHCNYSTTIHSNYKKHLLTAKHIKLSEVSEIVSQPIQCSICNKIYKSRPGLWAHKKKCIEKPIENTIVPTELTSTAVIIEIIKQNQEFKTLLIEQQKENKELINKVIELSKEPRIVNNGTMTQNNNQKFNLQFFLNDTCKDAITIQQFINNIQISLEDLESVGRNGFVKGISDIVLKELNTLDVTKRPIHCTDLKREVIYLKEEDAWNKDDDENTKLKNVIKTVENKGWNKVPFWYQNNPNAHVSDTPEYAMYGNIVRNVSGNDNEVKLREKIVKVIAKETHLEKENHFIEGDPSSE</sequence>
<dbReference type="Gene3D" id="3.30.160.60">
    <property type="entry name" value="Classic Zinc Finger"/>
    <property type="match status" value="1"/>
</dbReference>
<accession>A0A6C0LAF7</accession>
<feature type="coiled-coil region" evidence="1">
    <location>
        <begin position="138"/>
        <end position="165"/>
    </location>
</feature>
<evidence type="ECO:0000256" key="1">
    <source>
        <dbReference type="SAM" id="Coils"/>
    </source>
</evidence>
<dbReference type="InterPro" id="IPR013087">
    <property type="entry name" value="Znf_C2H2_type"/>
</dbReference>
<feature type="domain" description="C2H2-type" evidence="2">
    <location>
        <begin position="89"/>
        <end position="109"/>
    </location>
</feature>
<dbReference type="EMBL" id="MN740443">
    <property type="protein sequence ID" value="QHU26661.1"/>
    <property type="molecule type" value="Genomic_DNA"/>
</dbReference>
<reference evidence="3" key="1">
    <citation type="journal article" date="2020" name="Nature">
        <title>Giant virus diversity and host interactions through global metagenomics.</title>
        <authorList>
            <person name="Schulz F."/>
            <person name="Roux S."/>
            <person name="Paez-Espino D."/>
            <person name="Jungbluth S."/>
            <person name="Walsh D.A."/>
            <person name="Denef V.J."/>
            <person name="McMahon K.D."/>
            <person name="Konstantinidis K.T."/>
            <person name="Eloe-Fadrosh E.A."/>
            <person name="Kyrpides N.C."/>
            <person name="Woyke T."/>
        </authorList>
    </citation>
    <scope>NUCLEOTIDE SEQUENCE</scope>
    <source>
        <strain evidence="3">GVMAG-M-3300027759-42</strain>
    </source>
</reference>
<feature type="domain" description="C2H2-type" evidence="2">
    <location>
        <begin position="51"/>
        <end position="75"/>
    </location>
</feature>
<name>A0A6C0LAF7_9ZZZZ</name>
<keyword evidence="1" id="KW-0175">Coiled coil</keyword>
<organism evidence="3">
    <name type="scientific">viral metagenome</name>
    <dbReference type="NCBI Taxonomy" id="1070528"/>
    <lineage>
        <taxon>unclassified sequences</taxon>
        <taxon>metagenomes</taxon>
        <taxon>organismal metagenomes</taxon>
    </lineage>
</organism>
<evidence type="ECO:0000313" key="3">
    <source>
        <dbReference type="EMBL" id="QHU26661.1"/>
    </source>
</evidence>